<dbReference type="PANTHER" id="PTHR33445:SF1">
    <property type="entry name" value="ATP SYNTHASE SUBUNIT B"/>
    <property type="match status" value="1"/>
</dbReference>
<keyword evidence="11 15" id="KW-0066">ATP synthesis</keyword>
<evidence type="ECO:0000313" key="19">
    <source>
        <dbReference type="EMBL" id="MBM7851152.1"/>
    </source>
</evidence>
<dbReference type="Pfam" id="PF00430">
    <property type="entry name" value="ATP-synt_B"/>
    <property type="match status" value="1"/>
</dbReference>
<sequence>MGSAEFWVLVAFVIFIGVLVYLGVPGKVTAALDRRAAKIKAELDEARALREEASRLLAEYARKRDQADREAEEIVASARADAERLAADAKAKVEEFVARRTKQAEQKIAMAEAQAVTEVRSAAADAAVSAAADVLTSQARGPLGDTLFDNGLSELRAKLN</sequence>
<evidence type="ECO:0000256" key="5">
    <source>
        <dbReference type="ARBA" id="ARBA00022547"/>
    </source>
</evidence>
<evidence type="ECO:0000256" key="16">
    <source>
        <dbReference type="RuleBase" id="RU003848"/>
    </source>
</evidence>
<comment type="similarity">
    <text evidence="2 15 16">Belongs to the ATPase B chain family.</text>
</comment>
<evidence type="ECO:0000256" key="12">
    <source>
        <dbReference type="ARBA" id="ARBA00025198"/>
    </source>
</evidence>
<evidence type="ECO:0000313" key="20">
    <source>
        <dbReference type="Proteomes" id="UP000758856"/>
    </source>
</evidence>
<proteinExistence type="inferred from homology"/>
<dbReference type="GO" id="GO:0046933">
    <property type="term" value="F:proton-transporting ATP synthase activity, rotational mechanism"/>
    <property type="evidence" value="ECO:0007669"/>
    <property type="project" value="UniProtKB-UniRule"/>
</dbReference>
<dbReference type="RefSeq" id="WP_204949562.1">
    <property type="nucleotide sequence ID" value="NZ_BSFF01000001.1"/>
</dbReference>
<comment type="subcellular location">
    <subcellularLocation>
        <location evidence="1">Cell inner membrane</location>
        <topology evidence="1">Single-pass membrane protein</topology>
    </subcellularLocation>
    <subcellularLocation>
        <location evidence="15">Cell membrane</location>
        <topology evidence="15">Single-pass membrane protein</topology>
    </subcellularLocation>
</comment>
<evidence type="ECO:0000256" key="8">
    <source>
        <dbReference type="ARBA" id="ARBA00022989"/>
    </source>
</evidence>
<reference evidence="18" key="1">
    <citation type="journal article" date="2014" name="Int. J. Syst. Evol. Microbiol.">
        <title>Complete genome sequence of Corynebacterium casei LMG S-19264T (=DSM 44701T), isolated from a smear-ripened cheese.</title>
        <authorList>
            <consortium name="US DOE Joint Genome Institute (JGI-PGF)"/>
            <person name="Walter F."/>
            <person name="Albersmeier A."/>
            <person name="Kalinowski J."/>
            <person name="Ruckert C."/>
        </authorList>
    </citation>
    <scope>NUCLEOTIDE SEQUENCE</scope>
    <source>
        <strain evidence="18">VKM B-1606</strain>
    </source>
</reference>
<keyword evidence="3 15" id="KW-0813">Transport</keyword>
<feature type="transmembrane region" description="Helical" evidence="15">
    <location>
        <begin position="6"/>
        <end position="24"/>
    </location>
</feature>
<evidence type="ECO:0000256" key="17">
    <source>
        <dbReference type="SAM" id="Coils"/>
    </source>
</evidence>
<evidence type="ECO:0000256" key="4">
    <source>
        <dbReference type="ARBA" id="ARBA00022475"/>
    </source>
</evidence>
<evidence type="ECO:0000256" key="6">
    <source>
        <dbReference type="ARBA" id="ARBA00022692"/>
    </source>
</evidence>
<keyword evidence="4 15" id="KW-1003">Cell membrane</keyword>
<dbReference type="InterPro" id="IPR002146">
    <property type="entry name" value="ATP_synth_b/b'su_bac/chlpt"/>
</dbReference>
<comment type="function">
    <text evidence="12 15">F(1)F(0) ATP synthase produces ATP from ADP in the presence of a proton or sodium gradient. F-type ATPases consist of two structural domains, F(1) containing the extramembraneous catalytic core and F(0) containing the membrane proton channel, linked together by a central stalk and a peripheral stalk. During catalysis, ATP synthesis in the catalytic domain of F(1) is coupled via a rotary mechanism of the central stalk subunits to proton translocation.</text>
</comment>
<dbReference type="CDD" id="cd06503">
    <property type="entry name" value="ATP-synt_Fo_b"/>
    <property type="match status" value="1"/>
</dbReference>
<dbReference type="GO" id="GO:0045259">
    <property type="term" value="C:proton-transporting ATP synthase complex"/>
    <property type="evidence" value="ECO:0007669"/>
    <property type="project" value="UniProtKB-KW"/>
</dbReference>
<keyword evidence="9 15" id="KW-0406">Ion transport</keyword>
<protein>
    <recommendedName>
        <fullName evidence="15">ATP synthase subunit b</fullName>
    </recommendedName>
    <alternativeName>
        <fullName evidence="15">ATP synthase F(0) sector subunit b</fullName>
    </alternativeName>
    <alternativeName>
        <fullName evidence="15">ATPase subunit I</fullName>
    </alternativeName>
    <alternativeName>
        <fullName evidence="15">F-type ATPase subunit b</fullName>
        <shortName evidence="15">F-ATPase subunit b</shortName>
    </alternativeName>
</protein>
<name>A0A9W6MQN5_9HYPH</name>
<dbReference type="HAMAP" id="MF_01398">
    <property type="entry name" value="ATP_synth_b_bprime"/>
    <property type="match status" value="1"/>
</dbReference>
<evidence type="ECO:0000256" key="15">
    <source>
        <dbReference type="HAMAP-Rule" id="MF_01398"/>
    </source>
</evidence>
<dbReference type="GO" id="GO:0046961">
    <property type="term" value="F:proton-transporting ATPase activity, rotational mechanism"/>
    <property type="evidence" value="ECO:0007669"/>
    <property type="project" value="TreeGrafter"/>
</dbReference>
<keyword evidence="17" id="KW-0175">Coiled coil</keyword>
<keyword evidence="8 15" id="KW-1133">Transmembrane helix</keyword>
<dbReference type="InterPro" id="IPR050059">
    <property type="entry name" value="ATP_synthase_B_chain"/>
</dbReference>
<gene>
    <name evidence="18" type="primary">atpF1</name>
    <name evidence="15" type="synonym">atpF</name>
    <name evidence="18" type="ORF">GCM10008170_02280</name>
    <name evidence="19" type="ORF">JOD31_001377</name>
</gene>
<accession>A0A9W6MQN5</accession>
<keyword evidence="6 15" id="KW-0812">Transmembrane</keyword>
<evidence type="ECO:0000256" key="13">
    <source>
        <dbReference type="ARBA" id="ARBA00025614"/>
    </source>
</evidence>
<feature type="coiled-coil region" evidence="17">
    <location>
        <begin position="29"/>
        <end position="99"/>
    </location>
</feature>
<reference evidence="19 20" key="2">
    <citation type="submission" date="2021-01" db="EMBL/GenBank/DDBJ databases">
        <title>Genomic Encyclopedia of Type Strains, Phase IV (KMG-IV): sequencing the most valuable type-strain genomes for metagenomic binning, comparative biology and taxonomic classification.</title>
        <authorList>
            <person name="Goeker M."/>
        </authorList>
    </citation>
    <scope>NUCLEOTIDE SEQUENCE [LARGE SCALE GENOMIC DNA]</scope>
    <source>
        <strain evidence="19 20">DSM 6130</strain>
    </source>
</reference>
<keyword evidence="10 15" id="KW-0472">Membrane</keyword>
<evidence type="ECO:0000256" key="7">
    <source>
        <dbReference type="ARBA" id="ARBA00022781"/>
    </source>
</evidence>
<evidence type="ECO:0000256" key="1">
    <source>
        <dbReference type="ARBA" id="ARBA00004377"/>
    </source>
</evidence>
<evidence type="ECO:0000256" key="3">
    <source>
        <dbReference type="ARBA" id="ARBA00022448"/>
    </source>
</evidence>
<keyword evidence="7 15" id="KW-0375">Hydrogen ion transport</keyword>
<dbReference type="AlphaFoldDB" id="A0A9W6MQN5"/>
<comment type="function">
    <text evidence="13">Component of the F(0) channel, it forms part of the peripheral stalk, linking F(1) to F(0). The b'-subunit is a diverged and duplicated form of b found in plants and photosynthetic bacteria.</text>
</comment>
<evidence type="ECO:0000313" key="18">
    <source>
        <dbReference type="EMBL" id="GLK54209.1"/>
    </source>
</evidence>
<keyword evidence="5 15" id="KW-0138">CF(0)</keyword>
<organism evidence="18 21">
    <name type="scientific">Methylopila capsulata</name>
    <dbReference type="NCBI Taxonomy" id="61654"/>
    <lineage>
        <taxon>Bacteria</taxon>
        <taxon>Pseudomonadati</taxon>
        <taxon>Pseudomonadota</taxon>
        <taxon>Alphaproteobacteria</taxon>
        <taxon>Hyphomicrobiales</taxon>
        <taxon>Methylopilaceae</taxon>
        <taxon>Methylopila</taxon>
    </lineage>
</organism>
<dbReference type="PANTHER" id="PTHR33445">
    <property type="entry name" value="ATP SYNTHASE SUBUNIT B', CHLOROPLASTIC"/>
    <property type="match status" value="1"/>
</dbReference>
<evidence type="ECO:0000256" key="2">
    <source>
        <dbReference type="ARBA" id="ARBA00005513"/>
    </source>
</evidence>
<dbReference type="Proteomes" id="UP000758856">
    <property type="component" value="Unassembled WGS sequence"/>
</dbReference>
<evidence type="ECO:0000256" key="11">
    <source>
        <dbReference type="ARBA" id="ARBA00023310"/>
    </source>
</evidence>
<evidence type="ECO:0000256" key="10">
    <source>
        <dbReference type="ARBA" id="ARBA00023136"/>
    </source>
</evidence>
<dbReference type="EMBL" id="BSFF01000001">
    <property type="protein sequence ID" value="GLK54209.1"/>
    <property type="molecule type" value="Genomic_DNA"/>
</dbReference>
<comment type="caution">
    <text evidence="18">The sequence shown here is derived from an EMBL/GenBank/DDBJ whole genome shotgun (WGS) entry which is preliminary data.</text>
</comment>
<evidence type="ECO:0000256" key="9">
    <source>
        <dbReference type="ARBA" id="ARBA00023065"/>
    </source>
</evidence>
<comment type="subunit">
    <text evidence="14 15">F-type ATPases have 2 components, F(1) - the catalytic core - and F(0) - the membrane proton channel. F(1) has five subunits: alpha(3), beta(3), gamma(1), delta(1), epsilon(1). F(0) has three main subunits: a(1), b(2) and c(10-14). The alpha and beta chains form an alternating ring which encloses part of the gamma chain. F(1) is attached to F(0) by a central stalk formed by the gamma and epsilon chains, while a peripheral stalk is formed by the delta and b chains.</text>
</comment>
<dbReference type="Proteomes" id="UP001143400">
    <property type="component" value="Unassembled WGS sequence"/>
</dbReference>
<keyword evidence="20" id="KW-1185">Reference proteome</keyword>
<evidence type="ECO:0000256" key="14">
    <source>
        <dbReference type="ARBA" id="ARBA00025830"/>
    </source>
</evidence>
<evidence type="ECO:0000313" key="21">
    <source>
        <dbReference type="Proteomes" id="UP001143400"/>
    </source>
</evidence>
<dbReference type="EMBL" id="JAFBCY010000002">
    <property type="protein sequence ID" value="MBM7851152.1"/>
    <property type="molecule type" value="Genomic_DNA"/>
</dbReference>
<dbReference type="GO" id="GO:0005886">
    <property type="term" value="C:plasma membrane"/>
    <property type="evidence" value="ECO:0007669"/>
    <property type="project" value="UniProtKB-SubCell"/>
</dbReference>
<reference evidence="18" key="3">
    <citation type="submission" date="2023-01" db="EMBL/GenBank/DDBJ databases">
        <authorList>
            <person name="Sun Q."/>
            <person name="Evtushenko L."/>
        </authorList>
    </citation>
    <scope>NUCLEOTIDE SEQUENCE</scope>
    <source>
        <strain evidence="18">VKM B-1606</strain>
    </source>
</reference>